<gene>
    <name evidence="2" type="ORF">PCOR1329_LOCUS61784</name>
</gene>
<reference evidence="2" key="1">
    <citation type="submission" date="2023-10" db="EMBL/GenBank/DDBJ databases">
        <authorList>
            <person name="Chen Y."/>
            <person name="Shah S."/>
            <person name="Dougan E. K."/>
            <person name="Thang M."/>
            <person name="Chan C."/>
        </authorList>
    </citation>
    <scope>NUCLEOTIDE SEQUENCE [LARGE SCALE GENOMIC DNA]</scope>
</reference>
<proteinExistence type="predicted"/>
<evidence type="ECO:0000313" key="3">
    <source>
        <dbReference type="Proteomes" id="UP001189429"/>
    </source>
</evidence>
<name>A0ABN9VWA7_9DINO</name>
<organism evidence="2 3">
    <name type="scientific">Prorocentrum cordatum</name>
    <dbReference type="NCBI Taxonomy" id="2364126"/>
    <lineage>
        <taxon>Eukaryota</taxon>
        <taxon>Sar</taxon>
        <taxon>Alveolata</taxon>
        <taxon>Dinophyceae</taxon>
        <taxon>Prorocentrales</taxon>
        <taxon>Prorocentraceae</taxon>
        <taxon>Prorocentrum</taxon>
    </lineage>
</organism>
<protein>
    <submittedName>
        <fullName evidence="2">Uncharacterized protein</fullName>
    </submittedName>
</protein>
<dbReference type="Proteomes" id="UP001189429">
    <property type="component" value="Unassembled WGS sequence"/>
</dbReference>
<feature type="region of interest" description="Disordered" evidence="1">
    <location>
        <begin position="386"/>
        <end position="407"/>
    </location>
</feature>
<keyword evidence="3" id="KW-1185">Reference proteome</keyword>
<accession>A0ABN9VWA7</accession>
<comment type="caution">
    <text evidence="2">The sequence shown here is derived from an EMBL/GenBank/DDBJ whole genome shotgun (WGS) entry which is preliminary data.</text>
</comment>
<evidence type="ECO:0000313" key="2">
    <source>
        <dbReference type="EMBL" id="CAK0877866.1"/>
    </source>
</evidence>
<evidence type="ECO:0000256" key="1">
    <source>
        <dbReference type="SAM" id="MobiDB-lite"/>
    </source>
</evidence>
<sequence>MICELASQKQVEDKAVDEICQVITEKFPNIKFNPDCKTDVEAVWDAAVAKCPQAQLTLPSPADIEKLICELASQKQVEDKAVDEICQVITEKFPNIKFNPDCKTDVEAVWDAAVAKCPQAQLTLPSPADIEKLICDRRRGRLGRGGGQVPVASQKQVEDKAVDEICQVITEKFPNIKFNPDCKTDVEAVWDAAVAKCPQAQLTLPSPADIEKIICEVASQKQVEDKAVDEICQVITEKFPNIKFNPDCKTDVEAVWDAAVAKCPQAQLTLPSPADIEKIICELASQKQVEDKAVDEICQVITEKFPNIKFNPDCKTDVEAVWDAAVAKCPQAQLTLPSPSDIEKLICEPGGHREAHLRARVAVEDKAVDEICQVITEKFPNIKFNPDCKTTSRPSGTRRWPSARRRS</sequence>
<dbReference type="EMBL" id="CAUYUJ010017782">
    <property type="protein sequence ID" value="CAK0877866.1"/>
    <property type="molecule type" value="Genomic_DNA"/>
</dbReference>